<proteinExistence type="predicted"/>
<dbReference type="EMBL" id="VOBR01000020">
    <property type="protein sequence ID" value="TWP48492.1"/>
    <property type="molecule type" value="Genomic_DNA"/>
</dbReference>
<dbReference type="Proteomes" id="UP000316639">
    <property type="component" value="Unassembled WGS sequence"/>
</dbReference>
<dbReference type="InterPro" id="IPR000073">
    <property type="entry name" value="AB_hydrolase_1"/>
</dbReference>
<comment type="caution">
    <text evidence="3">The sequence shown here is derived from an EMBL/GenBank/DDBJ whole genome shotgun (WGS) entry which is preliminary data.</text>
</comment>
<protein>
    <submittedName>
        <fullName evidence="3">Alpha/beta hydrolase</fullName>
    </submittedName>
</protein>
<evidence type="ECO:0000313" key="3">
    <source>
        <dbReference type="EMBL" id="TWP48492.1"/>
    </source>
</evidence>
<dbReference type="AlphaFoldDB" id="A0A563EMW7"/>
<accession>A0A563EMW7</accession>
<sequence length="149" mass="15971">MISRRTFGKVVGAGLAGAPPATFGPLNQIDAGMLNIGYVELGPPRGRPVILLHGWPYDIHSYAEVAPMLARRGHRVIVPHLRGHGTTRFRDAATVRNAQQAAFALDVIALMDALGIDKALGTAPSPASVTTSRRRRRAPSWTRCSTRAG</sequence>
<evidence type="ECO:0000259" key="2">
    <source>
        <dbReference type="Pfam" id="PF00561"/>
    </source>
</evidence>
<dbReference type="OrthoDB" id="2987348at2"/>
<organism evidence="3 4">
    <name type="scientific">Lentzea tibetensis</name>
    <dbReference type="NCBI Taxonomy" id="2591470"/>
    <lineage>
        <taxon>Bacteria</taxon>
        <taxon>Bacillati</taxon>
        <taxon>Actinomycetota</taxon>
        <taxon>Actinomycetes</taxon>
        <taxon>Pseudonocardiales</taxon>
        <taxon>Pseudonocardiaceae</taxon>
        <taxon>Lentzea</taxon>
    </lineage>
</organism>
<name>A0A563EMW7_9PSEU</name>
<keyword evidence="4" id="KW-1185">Reference proteome</keyword>
<dbReference type="InterPro" id="IPR029058">
    <property type="entry name" value="AB_hydrolase_fold"/>
</dbReference>
<dbReference type="SUPFAM" id="SSF53474">
    <property type="entry name" value="alpha/beta-Hydrolases"/>
    <property type="match status" value="1"/>
</dbReference>
<gene>
    <name evidence="3" type="ORF">FKR81_28295</name>
</gene>
<dbReference type="PANTHER" id="PTHR43194">
    <property type="entry name" value="HYDROLASE ALPHA/BETA FOLD FAMILY"/>
    <property type="match status" value="1"/>
</dbReference>
<feature type="region of interest" description="Disordered" evidence="1">
    <location>
        <begin position="122"/>
        <end position="149"/>
    </location>
</feature>
<feature type="domain" description="AB hydrolase-1" evidence="2">
    <location>
        <begin position="48"/>
        <end position="119"/>
    </location>
</feature>
<dbReference type="PANTHER" id="PTHR43194:SF5">
    <property type="entry name" value="PIMELOYL-[ACYL-CARRIER PROTEIN] METHYL ESTER ESTERASE"/>
    <property type="match status" value="1"/>
</dbReference>
<dbReference type="RefSeq" id="WP_146356263.1">
    <property type="nucleotide sequence ID" value="NZ_VOBR01000020.1"/>
</dbReference>
<dbReference type="Gene3D" id="3.40.50.1820">
    <property type="entry name" value="alpha/beta hydrolase"/>
    <property type="match status" value="1"/>
</dbReference>
<dbReference type="GO" id="GO:0016787">
    <property type="term" value="F:hydrolase activity"/>
    <property type="evidence" value="ECO:0007669"/>
    <property type="project" value="UniProtKB-KW"/>
</dbReference>
<reference evidence="3 4" key="1">
    <citation type="submission" date="2019-07" db="EMBL/GenBank/DDBJ databases">
        <title>Lentzea xizangensis sp. nov., isolated from Qinghai-Tibetan Plateau Soils.</title>
        <authorList>
            <person name="Huang J."/>
        </authorList>
    </citation>
    <scope>NUCLEOTIDE SEQUENCE [LARGE SCALE GENOMIC DNA]</scope>
    <source>
        <strain evidence="3 4">FXJ1.1311</strain>
    </source>
</reference>
<dbReference type="Pfam" id="PF00561">
    <property type="entry name" value="Abhydrolase_1"/>
    <property type="match status" value="1"/>
</dbReference>
<evidence type="ECO:0000256" key="1">
    <source>
        <dbReference type="SAM" id="MobiDB-lite"/>
    </source>
</evidence>
<evidence type="ECO:0000313" key="4">
    <source>
        <dbReference type="Proteomes" id="UP000316639"/>
    </source>
</evidence>
<dbReference type="InterPro" id="IPR050228">
    <property type="entry name" value="Carboxylesterase_BioH"/>
</dbReference>
<keyword evidence="3" id="KW-0378">Hydrolase</keyword>